<evidence type="ECO:0000256" key="1">
    <source>
        <dbReference type="SAM" id="MobiDB-lite"/>
    </source>
</evidence>
<accession>A0A8T3BFV4</accession>
<dbReference type="Proteomes" id="UP000829196">
    <property type="component" value="Unassembled WGS sequence"/>
</dbReference>
<dbReference type="SMR" id="A0A8T3BFV4"/>
<feature type="region of interest" description="Disordered" evidence="1">
    <location>
        <begin position="83"/>
        <end position="109"/>
    </location>
</feature>
<dbReference type="OrthoDB" id="1272441at2759"/>
<evidence type="ECO:0000313" key="3">
    <source>
        <dbReference type="Proteomes" id="UP000829196"/>
    </source>
</evidence>
<proteinExistence type="predicted"/>
<sequence length="109" mass="12576">MDGQGHNRPPPPSGDIPYLPNFAADADPNLYPEQVVHQPQPRRSYWADQYRVMEETTDFEKQRIPLGTIERIMKADDDVYFISPEATGSGKNKNRERRPEEIKPLINII</sequence>
<dbReference type="GO" id="GO:0046982">
    <property type="term" value="F:protein heterodimerization activity"/>
    <property type="evidence" value="ECO:0007669"/>
    <property type="project" value="InterPro"/>
</dbReference>
<evidence type="ECO:0000313" key="2">
    <source>
        <dbReference type="EMBL" id="KAI0511942.1"/>
    </source>
</evidence>
<name>A0A8T3BFV4_DENNO</name>
<keyword evidence="3" id="KW-1185">Reference proteome</keyword>
<comment type="caution">
    <text evidence="2">The sequence shown here is derived from an EMBL/GenBank/DDBJ whole genome shotgun (WGS) entry which is preliminary data.</text>
</comment>
<dbReference type="SUPFAM" id="SSF47113">
    <property type="entry name" value="Histone-fold"/>
    <property type="match status" value="1"/>
</dbReference>
<dbReference type="AlphaFoldDB" id="A0A8T3BFV4"/>
<feature type="region of interest" description="Disordered" evidence="1">
    <location>
        <begin position="1"/>
        <end position="24"/>
    </location>
</feature>
<dbReference type="InterPro" id="IPR009072">
    <property type="entry name" value="Histone-fold"/>
</dbReference>
<reference evidence="2" key="1">
    <citation type="journal article" date="2022" name="Front. Genet.">
        <title>Chromosome-Scale Assembly of the Dendrobium nobile Genome Provides Insights Into the Molecular Mechanism of the Biosynthesis of the Medicinal Active Ingredient of Dendrobium.</title>
        <authorList>
            <person name="Xu Q."/>
            <person name="Niu S.-C."/>
            <person name="Li K.-L."/>
            <person name="Zheng P.-J."/>
            <person name="Zhang X.-J."/>
            <person name="Jia Y."/>
            <person name="Liu Y."/>
            <person name="Niu Y.-X."/>
            <person name="Yu L.-H."/>
            <person name="Chen D.-F."/>
            <person name="Zhang G.-Q."/>
        </authorList>
    </citation>
    <scope>NUCLEOTIDE SEQUENCE</scope>
    <source>
        <tissue evidence="2">Leaf</tissue>
    </source>
</reference>
<dbReference type="EMBL" id="JAGYWB010000009">
    <property type="protein sequence ID" value="KAI0511942.1"/>
    <property type="molecule type" value="Genomic_DNA"/>
</dbReference>
<dbReference type="Gene3D" id="1.10.20.10">
    <property type="entry name" value="Histone, subunit A"/>
    <property type="match status" value="1"/>
</dbReference>
<gene>
    <name evidence="2" type="ORF">KFK09_012576</name>
</gene>
<protein>
    <submittedName>
        <fullName evidence="2">Uncharacterized protein</fullName>
    </submittedName>
</protein>
<organism evidence="2 3">
    <name type="scientific">Dendrobium nobile</name>
    <name type="common">Orchid</name>
    <dbReference type="NCBI Taxonomy" id="94219"/>
    <lineage>
        <taxon>Eukaryota</taxon>
        <taxon>Viridiplantae</taxon>
        <taxon>Streptophyta</taxon>
        <taxon>Embryophyta</taxon>
        <taxon>Tracheophyta</taxon>
        <taxon>Spermatophyta</taxon>
        <taxon>Magnoliopsida</taxon>
        <taxon>Liliopsida</taxon>
        <taxon>Asparagales</taxon>
        <taxon>Orchidaceae</taxon>
        <taxon>Epidendroideae</taxon>
        <taxon>Malaxideae</taxon>
        <taxon>Dendrobiinae</taxon>
        <taxon>Dendrobium</taxon>
    </lineage>
</organism>